<name>A0A9W6T2Y5_CANBO</name>
<evidence type="ECO:0000256" key="1">
    <source>
        <dbReference type="SAM" id="MobiDB-lite"/>
    </source>
</evidence>
<evidence type="ECO:0000313" key="2">
    <source>
        <dbReference type="EMBL" id="GME70508.1"/>
    </source>
</evidence>
<comment type="caution">
    <text evidence="2">The sequence shown here is derived from an EMBL/GenBank/DDBJ whole genome shotgun (WGS) entry which is preliminary data.</text>
</comment>
<dbReference type="Proteomes" id="UP001165120">
    <property type="component" value="Unassembled WGS sequence"/>
</dbReference>
<proteinExistence type="predicted"/>
<gene>
    <name evidence="2" type="ORF">Cboi02_000286000</name>
</gene>
<keyword evidence="3" id="KW-1185">Reference proteome</keyword>
<reference evidence="2" key="1">
    <citation type="submission" date="2023-04" db="EMBL/GenBank/DDBJ databases">
        <title>Candida boidinii NBRC 10035.</title>
        <authorList>
            <person name="Ichikawa N."/>
            <person name="Sato H."/>
            <person name="Tonouchi N."/>
        </authorList>
    </citation>
    <scope>NUCLEOTIDE SEQUENCE</scope>
    <source>
        <strain evidence="2">NBRC 10035</strain>
    </source>
</reference>
<feature type="region of interest" description="Disordered" evidence="1">
    <location>
        <begin position="36"/>
        <end position="60"/>
    </location>
</feature>
<dbReference type="EMBL" id="BSXN01000911">
    <property type="protein sequence ID" value="GME70508.1"/>
    <property type="molecule type" value="Genomic_DNA"/>
</dbReference>
<organism evidence="2 3">
    <name type="scientific">Candida boidinii</name>
    <name type="common">Yeast</name>
    <dbReference type="NCBI Taxonomy" id="5477"/>
    <lineage>
        <taxon>Eukaryota</taxon>
        <taxon>Fungi</taxon>
        <taxon>Dikarya</taxon>
        <taxon>Ascomycota</taxon>
        <taxon>Saccharomycotina</taxon>
        <taxon>Pichiomycetes</taxon>
        <taxon>Pichiales</taxon>
        <taxon>Pichiaceae</taxon>
        <taxon>Ogataea</taxon>
        <taxon>Ogataea/Candida clade</taxon>
    </lineage>
</organism>
<dbReference type="AlphaFoldDB" id="A0A9W6T2Y5"/>
<sequence length="243" mass="27194">MIIGTMDDELSTSTPIFRLNKTNSISNMKEFIHDDNDRDSFYSQNDDTTSIDTSIPTNIDIDGQDMNGQEMDGQEMDGQDINDTGLEESNDDYINDFDPTDTVEYFVNIEGNNMKVGFSYYDSENHQVVEAEHYDNYITDDSSTDASNSVENNDIYQDLGDDDCIEGSSGDDNTKNNFKNTEIPSHNIQRNLDKNLQDSGSTITLETSDSNIGLNFENDIEGDDDENININLNSEQIRGGGNS</sequence>
<evidence type="ECO:0000313" key="3">
    <source>
        <dbReference type="Proteomes" id="UP001165120"/>
    </source>
</evidence>
<feature type="compositionally biased region" description="Low complexity" evidence="1">
    <location>
        <begin position="45"/>
        <end position="60"/>
    </location>
</feature>
<feature type="region of interest" description="Disordered" evidence="1">
    <location>
        <begin position="163"/>
        <end position="183"/>
    </location>
</feature>
<protein>
    <submittedName>
        <fullName evidence="2">Unnamed protein product</fullName>
    </submittedName>
</protein>
<accession>A0A9W6T2Y5</accession>